<reference evidence="1" key="1">
    <citation type="journal article" date="2019" name="bioRxiv">
        <title>The Genome of the Zebra Mussel, Dreissena polymorpha: A Resource for Invasive Species Research.</title>
        <authorList>
            <person name="McCartney M.A."/>
            <person name="Auch B."/>
            <person name="Kono T."/>
            <person name="Mallez S."/>
            <person name="Zhang Y."/>
            <person name="Obille A."/>
            <person name="Becker A."/>
            <person name="Abrahante J.E."/>
            <person name="Garbe J."/>
            <person name="Badalamenti J.P."/>
            <person name="Herman A."/>
            <person name="Mangelson H."/>
            <person name="Liachko I."/>
            <person name="Sullivan S."/>
            <person name="Sone E.D."/>
            <person name="Koren S."/>
            <person name="Silverstein K.A.T."/>
            <person name="Beckman K.B."/>
            <person name="Gohl D.M."/>
        </authorList>
    </citation>
    <scope>NUCLEOTIDE SEQUENCE</scope>
    <source>
        <strain evidence="1">Duluth1</strain>
        <tissue evidence="1">Whole animal</tissue>
    </source>
</reference>
<dbReference type="EMBL" id="JAIWYP010000002">
    <property type="protein sequence ID" value="KAH3873113.1"/>
    <property type="molecule type" value="Genomic_DNA"/>
</dbReference>
<keyword evidence="2" id="KW-1185">Reference proteome</keyword>
<organism evidence="1 2">
    <name type="scientific">Dreissena polymorpha</name>
    <name type="common">Zebra mussel</name>
    <name type="synonym">Mytilus polymorpha</name>
    <dbReference type="NCBI Taxonomy" id="45954"/>
    <lineage>
        <taxon>Eukaryota</taxon>
        <taxon>Metazoa</taxon>
        <taxon>Spiralia</taxon>
        <taxon>Lophotrochozoa</taxon>
        <taxon>Mollusca</taxon>
        <taxon>Bivalvia</taxon>
        <taxon>Autobranchia</taxon>
        <taxon>Heteroconchia</taxon>
        <taxon>Euheterodonta</taxon>
        <taxon>Imparidentia</taxon>
        <taxon>Neoheterodontei</taxon>
        <taxon>Myida</taxon>
        <taxon>Dreissenoidea</taxon>
        <taxon>Dreissenidae</taxon>
        <taxon>Dreissena</taxon>
    </lineage>
</organism>
<protein>
    <submittedName>
        <fullName evidence="1">Uncharacterized protein</fullName>
    </submittedName>
</protein>
<evidence type="ECO:0000313" key="2">
    <source>
        <dbReference type="Proteomes" id="UP000828390"/>
    </source>
</evidence>
<comment type="caution">
    <text evidence="1">The sequence shown here is derived from an EMBL/GenBank/DDBJ whole genome shotgun (WGS) entry which is preliminary data.</text>
</comment>
<name>A0A9D4MAI7_DREPO</name>
<sequence>MLFNQQESFSNFHEGRTLNVGCRVKNCLPPCGHVFQQTKIIFELMLDIMKTNVLTKFHEDWTINLASIVLISFCFSHIIKNTPSPGGHISLAFFSDQMWPLEKNVPPPGGYVFQQTRTILDSSKLHGDWTINVASRVLTKKTGPPHGSLDFQQTKTILKLSKISLGQIF</sequence>
<dbReference type="AlphaFoldDB" id="A0A9D4MAI7"/>
<reference evidence="1" key="2">
    <citation type="submission" date="2020-11" db="EMBL/GenBank/DDBJ databases">
        <authorList>
            <person name="McCartney M.A."/>
            <person name="Auch B."/>
            <person name="Kono T."/>
            <person name="Mallez S."/>
            <person name="Becker A."/>
            <person name="Gohl D.M."/>
            <person name="Silverstein K.A.T."/>
            <person name="Koren S."/>
            <person name="Bechman K.B."/>
            <person name="Herman A."/>
            <person name="Abrahante J.E."/>
            <person name="Garbe J."/>
        </authorList>
    </citation>
    <scope>NUCLEOTIDE SEQUENCE</scope>
    <source>
        <strain evidence="1">Duluth1</strain>
        <tissue evidence="1">Whole animal</tissue>
    </source>
</reference>
<evidence type="ECO:0000313" key="1">
    <source>
        <dbReference type="EMBL" id="KAH3873113.1"/>
    </source>
</evidence>
<gene>
    <name evidence="1" type="ORF">DPMN_036339</name>
</gene>
<dbReference type="Proteomes" id="UP000828390">
    <property type="component" value="Unassembled WGS sequence"/>
</dbReference>
<proteinExistence type="predicted"/>
<accession>A0A9D4MAI7</accession>